<dbReference type="SUPFAM" id="SSF82171">
    <property type="entry name" value="DPP6 N-terminal domain-like"/>
    <property type="match status" value="1"/>
</dbReference>
<name>A0A0F6W0T2_9BACT</name>
<dbReference type="Gene3D" id="2.120.10.30">
    <property type="entry name" value="TolB, C-terminal domain"/>
    <property type="match status" value="1"/>
</dbReference>
<evidence type="ECO:0000313" key="2">
    <source>
        <dbReference type="Proteomes" id="UP000034883"/>
    </source>
</evidence>
<dbReference type="InterPro" id="IPR011042">
    <property type="entry name" value="6-blade_b-propeller_TolB-like"/>
</dbReference>
<dbReference type="KEGG" id="samy:DB32_001742"/>
<sequence>MTLLSRHAQWLVPLALAFGACTERGGDPPDTSDGGNEVVSLELDPAEVELTSGDGSTPTVTLRAFARTVQGERVEVSPESWTLAHDRIGSIDEHGTFTASGRAGGEVQVTARVPGVIAPVVGHATIRVRLTLSVPLDPMVPPTLPERFDTLPEVEEPFESPALLYPLEGARMPNNVGAPELQWEPFAQAGDAFRVVIETPHATVRAYTYDDGRTFRASYPIDRNTWRVVADSALGEEITIRVDRIPSGGSEVVRGTPVTIWLSEDGVFGTVYYWQVRVDPQGSDVLRLDAASGTRQSVFGTESGGCVGCHALSHDGRQLSATLDSRGVQWTTAVVDTTSASAPPPDVMGPFTPAYHFMAFSPDATRILASRPLAPATRDVTALFLLDGATGAEMAASGLPTGQAGYPTWSPDGARVAWMDGGSDGPSGTRSPTRIVVSDVAEGDAFGEARVVHDGASLASAPEGGSTDSRPTWSPDSRFLAFAHGTSSVSSVQFDGEPPTASLYLVSRDGGTPIRLVRGMGDGGPVDAFWPVFSPFVTEERDGSRLFWLAFYSRQDFGNARAGTAGTSRRQLWVMAIDPAAAERGEDPSSPPYWLTGQDTRADDIAALWAPTSCRGRDESCSTSSECCSGECAAADPSMPDVLTCRPPTVCRRSGDSCEDASDCCDGLECNLGVCGYVPPI</sequence>
<dbReference type="OrthoDB" id="5481610at2"/>
<evidence type="ECO:0000313" key="1">
    <source>
        <dbReference type="EMBL" id="AKF04593.1"/>
    </source>
</evidence>
<dbReference type="PROSITE" id="PS51257">
    <property type="entry name" value="PROKAR_LIPOPROTEIN"/>
    <property type="match status" value="1"/>
</dbReference>
<dbReference type="AlphaFoldDB" id="A0A0F6W0T2"/>
<dbReference type="InterPro" id="IPR011659">
    <property type="entry name" value="WD40"/>
</dbReference>
<proteinExistence type="predicted"/>
<dbReference type="STRING" id="927083.DB32_001742"/>
<reference evidence="1 2" key="1">
    <citation type="submission" date="2015-03" db="EMBL/GenBank/DDBJ databases">
        <title>Genome assembly of Sandaracinus amylolyticus DSM 53668.</title>
        <authorList>
            <person name="Sharma G."/>
            <person name="Subramanian S."/>
        </authorList>
    </citation>
    <scope>NUCLEOTIDE SEQUENCE [LARGE SCALE GENOMIC DNA]</scope>
    <source>
        <strain evidence="1 2">DSM 53668</strain>
    </source>
</reference>
<protein>
    <submittedName>
        <fullName evidence="1">TolB protein</fullName>
    </submittedName>
</protein>
<keyword evidence="2" id="KW-1185">Reference proteome</keyword>
<dbReference type="EMBL" id="CP011125">
    <property type="protein sequence ID" value="AKF04593.1"/>
    <property type="molecule type" value="Genomic_DNA"/>
</dbReference>
<gene>
    <name evidence="1" type="ORF">DB32_001742</name>
</gene>
<organism evidence="1 2">
    <name type="scientific">Sandaracinus amylolyticus</name>
    <dbReference type="NCBI Taxonomy" id="927083"/>
    <lineage>
        <taxon>Bacteria</taxon>
        <taxon>Pseudomonadati</taxon>
        <taxon>Myxococcota</taxon>
        <taxon>Polyangia</taxon>
        <taxon>Polyangiales</taxon>
        <taxon>Sandaracinaceae</taxon>
        <taxon>Sandaracinus</taxon>
    </lineage>
</organism>
<dbReference type="Pfam" id="PF07676">
    <property type="entry name" value="PD40"/>
    <property type="match status" value="2"/>
</dbReference>
<dbReference type="Proteomes" id="UP000034883">
    <property type="component" value="Chromosome"/>
</dbReference>
<dbReference type="RefSeq" id="WP_053231918.1">
    <property type="nucleotide sequence ID" value="NZ_CP011125.1"/>
</dbReference>
<accession>A0A0F6W0T2</accession>